<keyword evidence="4" id="KW-0433">Leucine-rich repeat</keyword>
<evidence type="ECO:0000256" key="5">
    <source>
        <dbReference type="ARBA" id="ARBA00022692"/>
    </source>
</evidence>
<keyword evidence="12" id="KW-1015">Disulfide bond</keyword>
<dbReference type="InterPro" id="IPR001245">
    <property type="entry name" value="Ser-Thr/Tyr_kinase_cat_dom"/>
</dbReference>
<keyword evidence="10 17" id="KW-1133">Transmembrane helix</keyword>
<feature type="signal peptide" evidence="18">
    <location>
        <begin position="1"/>
        <end position="21"/>
    </location>
</feature>
<dbReference type="AlphaFoldDB" id="A0ABD1BUQ5"/>
<feature type="compositionally biased region" description="Polar residues" evidence="16">
    <location>
        <begin position="434"/>
        <end position="444"/>
    </location>
</feature>
<accession>A0ABD1BUQ5</accession>
<dbReference type="GO" id="GO:0005524">
    <property type="term" value="F:ATP binding"/>
    <property type="evidence" value="ECO:0007669"/>
    <property type="project" value="UniProtKB-KW"/>
</dbReference>
<comment type="subcellular location">
    <subcellularLocation>
        <location evidence="1">Cell membrane</location>
        <topology evidence="1">Single-pass membrane protein</topology>
    </subcellularLocation>
</comment>
<keyword evidence="5 17" id="KW-0812">Transmembrane</keyword>
<evidence type="ECO:0000256" key="15">
    <source>
        <dbReference type="ARBA" id="ARBA00048679"/>
    </source>
</evidence>
<dbReference type="Pfam" id="PF00560">
    <property type="entry name" value="LRR_1"/>
    <property type="match status" value="2"/>
</dbReference>
<evidence type="ECO:0000256" key="6">
    <source>
        <dbReference type="ARBA" id="ARBA00022729"/>
    </source>
</evidence>
<name>A0ABD1BUQ5_CARAN</name>
<dbReference type="SUPFAM" id="SSF56112">
    <property type="entry name" value="Protein kinase-like (PK-like)"/>
    <property type="match status" value="1"/>
</dbReference>
<keyword evidence="6 18" id="KW-0732">Signal</keyword>
<keyword evidence="7" id="KW-0677">Repeat</keyword>
<evidence type="ECO:0000313" key="21">
    <source>
        <dbReference type="Proteomes" id="UP001558713"/>
    </source>
</evidence>
<proteinExistence type="predicted"/>
<dbReference type="FunFam" id="1.10.510.10:FF:000468">
    <property type="entry name" value="PTI1-like tyrosine-protein kinase 3"/>
    <property type="match status" value="1"/>
</dbReference>
<dbReference type="GO" id="GO:0005886">
    <property type="term" value="C:plasma membrane"/>
    <property type="evidence" value="ECO:0007669"/>
    <property type="project" value="UniProtKB-SubCell"/>
</dbReference>
<dbReference type="InterPro" id="IPR011009">
    <property type="entry name" value="Kinase-like_dom_sf"/>
</dbReference>
<evidence type="ECO:0000256" key="4">
    <source>
        <dbReference type="ARBA" id="ARBA00022614"/>
    </source>
</evidence>
<dbReference type="SUPFAM" id="SSF52058">
    <property type="entry name" value="L domain-like"/>
    <property type="match status" value="1"/>
</dbReference>
<dbReference type="PRINTS" id="PR00019">
    <property type="entry name" value="LEURICHRPT"/>
</dbReference>
<gene>
    <name evidence="20" type="ORF">V5N11_016276</name>
</gene>
<evidence type="ECO:0000256" key="11">
    <source>
        <dbReference type="ARBA" id="ARBA00023136"/>
    </source>
</evidence>
<dbReference type="InterPro" id="IPR032675">
    <property type="entry name" value="LRR_dom_sf"/>
</dbReference>
<evidence type="ECO:0000256" key="16">
    <source>
        <dbReference type="SAM" id="MobiDB-lite"/>
    </source>
</evidence>
<comment type="catalytic activity">
    <reaction evidence="14">
        <text>L-threonyl-[protein] + ATP = O-phospho-L-threonyl-[protein] + ADP + H(+)</text>
        <dbReference type="Rhea" id="RHEA:46608"/>
        <dbReference type="Rhea" id="RHEA-COMP:11060"/>
        <dbReference type="Rhea" id="RHEA-COMP:11605"/>
        <dbReference type="ChEBI" id="CHEBI:15378"/>
        <dbReference type="ChEBI" id="CHEBI:30013"/>
        <dbReference type="ChEBI" id="CHEBI:30616"/>
        <dbReference type="ChEBI" id="CHEBI:61977"/>
        <dbReference type="ChEBI" id="CHEBI:456216"/>
        <dbReference type="EC" id="2.7.11.1"/>
    </reaction>
</comment>
<evidence type="ECO:0000313" key="20">
    <source>
        <dbReference type="EMBL" id="KAL1220935.1"/>
    </source>
</evidence>
<dbReference type="FunFam" id="3.80.10.10:FF:000129">
    <property type="entry name" value="Leucine-rich repeat receptor-like kinase"/>
    <property type="match status" value="1"/>
</dbReference>
<dbReference type="EMBL" id="JBANAX010000141">
    <property type="protein sequence ID" value="KAL1220935.1"/>
    <property type="molecule type" value="Genomic_DNA"/>
</dbReference>
<dbReference type="PANTHER" id="PTHR45631">
    <property type="entry name" value="OS07G0107800 PROTEIN-RELATED"/>
    <property type="match status" value="1"/>
</dbReference>
<feature type="chain" id="PRO_5044836730" description="non-specific serine/threonine protein kinase" evidence="18">
    <location>
        <begin position="22"/>
        <end position="814"/>
    </location>
</feature>
<dbReference type="GO" id="GO:0045087">
    <property type="term" value="P:innate immune response"/>
    <property type="evidence" value="ECO:0007669"/>
    <property type="project" value="UniProtKB-ARBA"/>
</dbReference>
<sequence length="814" mass="90070">MMASNTFTFLCCVALFNLVNAQDQSGFISIDCGLENSSYTETSTGIKYVSDSSYIDTGTSNFLAPENRANMIQSMWSVRSFPEGIRNCYTISVKSSTKYMIRAAFMYGNYDSRNEIPSFDLHLGPNKWDTVKFESSSLQTVSKEIIYYVLTDTLQVCLVNTGNDFGSSTNLTVRYPDDVFDRIWFPSTPIGSKPLSDPSTSLTSNDTEQSYQFSLRQTRNSSLPPLINAMETYFTNKLPLSSTDQNDLSAMRNVKSVYKLKRNWEGDVCMPQAYKWEGINCSYNGISMPRVISLNLSSAGLTGEITSEISRLSQLQILDLSNNNLTGQVPAFLAQLQFLRVLNLANNQLSGPIPSALSKRIENGSMSFSINGNPSICSENACEEITKKNSKKKKHPGFVIPLVASIAGLFLIVISLAIFFIIFRNKKQGRTINRTITSSSNGPSLQRRDTGSMPPSMQRRETGFSTLASLQRIESGMTDYGGNETAVDGFDLEPANRKFTYAEIANITNGFDRDQGKVGFGRNYLGQLDGKEVTVKLVSSPSSQGYKQLRAEVKQLLRIHHKNLITMLGYCNEGDKIAVIYEYMANGNLKQHISENSTTVFSWEDRLGIAVDVAQGLEYLHTGCTPPIIHRNVKCTNVFLDGKFNAKLGGFGLSRAFDAAEGSHLNTAIAGTPGYVDPEYYTSNILTEKSDVYSFGVVLLEIVTAKPAIIKNEERMHISQWVESLLSRENIVEILDPSLCGDYDPNSAFKTVEIAVACICRNSDDRPGMSQVVTALKESLVVEVERKKHLPVTSTDSVEELALGFGSNPPPRLR</sequence>
<comment type="caution">
    <text evidence="20">The sequence shown here is derived from an EMBL/GenBank/DDBJ whole genome shotgun (WGS) entry which is preliminary data.</text>
</comment>
<evidence type="ECO:0000256" key="8">
    <source>
        <dbReference type="ARBA" id="ARBA00022741"/>
    </source>
</evidence>
<dbReference type="Proteomes" id="UP001558713">
    <property type="component" value="Unassembled WGS sequence"/>
</dbReference>
<evidence type="ECO:0000256" key="9">
    <source>
        <dbReference type="ARBA" id="ARBA00022840"/>
    </source>
</evidence>
<dbReference type="PROSITE" id="PS50011">
    <property type="entry name" value="PROTEIN_KINASE_DOM"/>
    <property type="match status" value="1"/>
</dbReference>
<dbReference type="InterPro" id="IPR001611">
    <property type="entry name" value="Leu-rich_rpt"/>
</dbReference>
<keyword evidence="21" id="KW-1185">Reference proteome</keyword>
<keyword evidence="11 17" id="KW-0472">Membrane</keyword>
<evidence type="ECO:0000256" key="14">
    <source>
        <dbReference type="ARBA" id="ARBA00047899"/>
    </source>
</evidence>
<dbReference type="EC" id="2.7.11.1" evidence="2"/>
<reference evidence="20 21" key="1">
    <citation type="submission" date="2024-04" db="EMBL/GenBank/DDBJ databases">
        <title>Genome assembly C_amara_ONT_v2.</title>
        <authorList>
            <person name="Yant L."/>
            <person name="Moore C."/>
            <person name="Slenker M."/>
        </authorList>
    </citation>
    <scope>NUCLEOTIDE SEQUENCE [LARGE SCALE GENOMIC DNA]</scope>
    <source>
        <tissue evidence="20">Leaf</tissue>
    </source>
</reference>
<feature type="region of interest" description="Disordered" evidence="16">
    <location>
        <begin position="434"/>
        <end position="461"/>
    </location>
</feature>
<protein>
    <recommendedName>
        <fullName evidence="2">non-specific serine/threonine protein kinase</fullName>
        <ecNumber evidence="2">2.7.11.1</ecNumber>
    </recommendedName>
</protein>
<dbReference type="Gene3D" id="1.10.510.10">
    <property type="entry name" value="Transferase(Phosphotransferase) domain 1"/>
    <property type="match status" value="1"/>
</dbReference>
<keyword evidence="3" id="KW-1003">Cell membrane</keyword>
<evidence type="ECO:0000256" key="18">
    <source>
        <dbReference type="SAM" id="SignalP"/>
    </source>
</evidence>
<evidence type="ECO:0000256" key="7">
    <source>
        <dbReference type="ARBA" id="ARBA00022737"/>
    </source>
</evidence>
<evidence type="ECO:0000256" key="17">
    <source>
        <dbReference type="SAM" id="Phobius"/>
    </source>
</evidence>
<dbReference type="Pfam" id="PF07714">
    <property type="entry name" value="PK_Tyr_Ser-Thr"/>
    <property type="match status" value="1"/>
</dbReference>
<dbReference type="GO" id="GO:1901701">
    <property type="term" value="P:cellular response to oxygen-containing compound"/>
    <property type="evidence" value="ECO:0007669"/>
    <property type="project" value="UniProtKB-ARBA"/>
</dbReference>
<feature type="domain" description="Protein kinase" evidence="19">
    <location>
        <begin position="509"/>
        <end position="781"/>
    </location>
</feature>
<feature type="transmembrane region" description="Helical" evidence="17">
    <location>
        <begin position="398"/>
        <end position="423"/>
    </location>
</feature>
<dbReference type="Gene3D" id="3.30.200.20">
    <property type="entry name" value="Phosphorylase Kinase, domain 1"/>
    <property type="match status" value="1"/>
</dbReference>
<evidence type="ECO:0000256" key="3">
    <source>
        <dbReference type="ARBA" id="ARBA00022475"/>
    </source>
</evidence>
<dbReference type="Pfam" id="PF12819">
    <property type="entry name" value="Malectin_like"/>
    <property type="match status" value="1"/>
</dbReference>
<evidence type="ECO:0000256" key="10">
    <source>
        <dbReference type="ARBA" id="ARBA00022989"/>
    </source>
</evidence>
<evidence type="ECO:0000259" key="19">
    <source>
        <dbReference type="PROSITE" id="PS50011"/>
    </source>
</evidence>
<dbReference type="InterPro" id="IPR000719">
    <property type="entry name" value="Prot_kinase_dom"/>
</dbReference>
<evidence type="ECO:0000256" key="1">
    <source>
        <dbReference type="ARBA" id="ARBA00004162"/>
    </source>
</evidence>
<dbReference type="InterPro" id="IPR024788">
    <property type="entry name" value="Malectin-like_Carb-bd_dom"/>
</dbReference>
<dbReference type="PANTHER" id="PTHR45631:SF205">
    <property type="entry name" value="LEUCINE-RICH REPEAT PROTEIN KINASE FAMILY PROTEIN"/>
    <property type="match status" value="1"/>
</dbReference>
<keyword evidence="13" id="KW-0675">Receptor</keyword>
<keyword evidence="9" id="KW-0067">ATP-binding</keyword>
<dbReference type="CDD" id="cd14066">
    <property type="entry name" value="STKc_IRAK"/>
    <property type="match status" value="1"/>
</dbReference>
<keyword evidence="8" id="KW-0547">Nucleotide-binding</keyword>
<evidence type="ECO:0000256" key="2">
    <source>
        <dbReference type="ARBA" id="ARBA00012513"/>
    </source>
</evidence>
<comment type="catalytic activity">
    <reaction evidence="15">
        <text>L-seryl-[protein] + ATP = O-phospho-L-seryl-[protein] + ADP + H(+)</text>
        <dbReference type="Rhea" id="RHEA:17989"/>
        <dbReference type="Rhea" id="RHEA-COMP:9863"/>
        <dbReference type="Rhea" id="RHEA-COMP:11604"/>
        <dbReference type="ChEBI" id="CHEBI:15378"/>
        <dbReference type="ChEBI" id="CHEBI:29999"/>
        <dbReference type="ChEBI" id="CHEBI:30616"/>
        <dbReference type="ChEBI" id="CHEBI:83421"/>
        <dbReference type="ChEBI" id="CHEBI:456216"/>
        <dbReference type="EC" id="2.7.11.1"/>
    </reaction>
</comment>
<organism evidence="20 21">
    <name type="scientific">Cardamine amara subsp. amara</name>
    <dbReference type="NCBI Taxonomy" id="228776"/>
    <lineage>
        <taxon>Eukaryota</taxon>
        <taxon>Viridiplantae</taxon>
        <taxon>Streptophyta</taxon>
        <taxon>Embryophyta</taxon>
        <taxon>Tracheophyta</taxon>
        <taxon>Spermatophyta</taxon>
        <taxon>Magnoliopsida</taxon>
        <taxon>eudicotyledons</taxon>
        <taxon>Gunneridae</taxon>
        <taxon>Pentapetalae</taxon>
        <taxon>rosids</taxon>
        <taxon>malvids</taxon>
        <taxon>Brassicales</taxon>
        <taxon>Brassicaceae</taxon>
        <taxon>Cardamineae</taxon>
        <taxon>Cardamine</taxon>
    </lineage>
</organism>
<evidence type="ECO:0000256" key="12">
    <source>
        <dbReference type="ARBA" id="ARBA00023157"/>
    </source>
</evidence>
<evidence type="ECO:0000256" key="13">
    <source>
        <dbReference type="ARBA" id="ARBA00023170"/>
    </source>
</evidence>
<dbReference type="Gene3D" id="3.80.10.10">
    <property type="entry name" value="Ribonuclease Inhibitor"/>
    <property type="match status" value="1"/>
</dbReference>